<dbReference type="GO" id="GO:0005856">
    <property type="term" value="C:cytoskeleton"/>
    <property type="evidence" value="ECO:0007669"/>
    <property type="project" value="TreeGrafter"/>
</dbReference>
<dbReference type="PROSITE" id="PS00660">
    <property type="entry name" value="FERM_1"/>
    <property type="match status" value="1"/>
</dbReference>
<evidence type="ECO:0000313" key="5">
    <source>
        <dbReference type="Proteomes" id="UP000594262"/>
    </source>
</evidence>
<dbReference type="InterPro" id="IPR000798">
    <property type="entry name" value="Ez/rad/moesin-like"/>
</dbReference>
<dbReference type="InterPro" id="IPR018979">
    <property type="entry name" value="FERM_N"/>
</dbReference>
<dbReference type="PANTHER" id="PTHR23280">
    <property type="entry name" value="4.1 G PROTEIN"/>
    <property type="match status" value="1"/>
</dbReference>
<dbReference type="Pfam" id="PF09379">
    <property type="entry name" value="FERM_N"/>
    <property type="match status" value="1"/>
</dbReference>
<accession>A0A7M5X6D8</accession>
<feature type="transmembrane region" description="Helical" evidence="2">
    <location>
        <begin position="522"/>
        <end position="543"/>
    </location>
</feature>
<dbReference type="FunFam" id="1.20.80.10:FF:000006">
    <property type="entry name" value="FERM domain-containing protein 5 isoform X1"/>
    <property type="match status" value="1"/>
</dbReference>
<evidence type="ECO:0000259" key="3">
    <source>
        <dbReference type="PROSITE" id="PS50057"/>
    </source>
</evidence>
<dbReference type="GeneID" id="136819924"/>
<dbReference type="InterPro" id="IPR014352">
    <property type="entry name" value="FERM/acyl-CoA-bd_prot_sf"/>
</dbReference>
<dbReference type="EnsemblMetazoa" id="CLYHEMT018250.1">
    <property type="protein sequence ID" value="CLYHEMP018250.1"/>
    <property type="gene ID" value="CLYHEMG018250"/>
</dbReference>
<feature type="compositionally biased region" description="Low complexity" evidence="1">
    <location>
        <begin position="436"/>
        <end position="452"/>
    </location>
</feature>
<dbReference type="InterPro" id="IPR014847">
    <property type="entry name" value="FA"/>
</dbReference>
<sequence>MRGSKMTLDADSSCKIRLLDDVELSYEFKKETKGHELFSFVCEQLSLLEIDYFGLRYVDANKQRHWLDPSKEIIKQLKECRPQYMFFFRVKFYPTDPTKLREEITRYQLYLQLKRDILHGRLLCPFNNITDLAAHIVQAELGDFDEDEHGTTYLSGIKLLPRQNEKLEEKIIEYHKSLVGYNPAEAERRFLNLARSQDLYGVDPHPCKDHEDFPLYLGLTPQGIQIIREARRVFGIGWTEVSKVSYENKHFYIQVVSEKKKKNYAFRLTDTPACKHLWKCAVEHMTFYSEEPVKTQVPRRSALSPQNIFRRSKYKFSGKTESELKNESETIRRTTPPTIQRKSSLRLSIQANNRKSCISMPDLEQIQAKFRNTPKDERNGTGNRVENGGDSERSSNSSASKLNGEKEDELAEFETKEFPSSDHESARNSQIFDNVSTSSSQDASSTGSSSQQPIVNMSPPVIQVENVESVTEDQTETRPDFDHVDSPVVQSQQKQNIECIKQTVPPATLSATLNNLTGGNQALLWVMLVLVILPIAYFIQLSLTSKS</sequence>
<dbReference type="SMART" id="SM01195">
    <property type="entry name" value="FA"/>
    <property type="match status" value="1"/>
</dbReference>
<dbReference type="Gene3D" id="3.10.20.90">
    <property type="entry name" value="Phosphatidylinositol 3-kinase Catalytic Subunit, Chain A, domain 1"/>
    <property type="match status" value="1"/>
</dbReference>
<dbReference type="PRINTS" id="PR00661">
    <property type="entry name" value="ERMFAMILY"/>
</dbReference>
<dbReference type="PROSITE" id="PS50057">
    <property type="entry name" value="FERM_3"/>
    <property type="match status" value="1"/>
</dbReference>
<name>A0A7M5X6D8_9CNID</name>
<keyword evidence="2" id="KW-1133">Transmembrane helix</keyword>
<dbReference type="InterPro" id="IPR019748">
    <property type="entry name" value="FERM_central"/>
</dbReference>
<dbReference type="SUPFAM" id="SSF54236">
    <property type="entry name" value="Ubiquitin-like"/>
    <property type="match status" value="1"/>
</dbReference>
<feature type="domain" description="FERM" evidence="3">
    <location>
        <begin position="12"/>
        <end position="292"/>
    </location>
</feature>
<protein>
    <recommendedName>
        <fullName evidence="3">FERM domain-containing protein</fullName>
    </recommendedName>
</protein>
<dbReference type="CDD" id="cd17102">
    <property type="entry name" value="FERM_F1_FRMD3"/>
    <property type="match status" value="1"/>
</dbReference>
<dbReference type="InterPro" id="IPR011993">
    <property type="entry name" value="PH-like_dom_sf"/>
</dbReference>
<dbReference type="SMART" id="SM00295">
    <property type="entry name" value="B41"/>
    <property type="match status" value="1"/>
</dbReference>
<proteinExistence type="predicted"/>
<dbReference type="Gene3D" id="1.20.80.10">
    <property type="match status" value="1"/>
</dbReference>
<feature type="compositionally biased region" description="Basic and acidic residues" evidence="1">
    <location>
        <begin position="319"/>
        <end position="332"/>
    </location>
</feature>
<dbReference type="Gene3D" id="2.30.29.30">
    <property type="entry name" value="Pleckstrin-homology domain (PH domain)/Phosphotyrosine-binding domain (PTB)"/>
    <property type="match status" value="1"/>
</dbReference>
<dbReference type="Pfam" id="PF00373">
    <property type="entry name" value="FERM_M"/>
    <property type="match status" value="1"/>
</dbReference>
<reference evidence="4" key="1">
    <citation type="submission" date="2021-01" db="UniProtKB">
        <authorList>
            <consortium name="EnsemblMetazoa"/>
        </authorList>
    </citation>
    <scope>IDENTIFICATION</scope>
</reference>
<feature type="region of interest" description="Disordered" evidence="1">
    <location>
        <begin position="319"/>
        <end position="347"/>
    </location>
</feature>
<organism evidence="4 5">
    <name type="scientific">Clytia hemisphaerica</name>
    <dbReference type="NCBI Taxonomy" id="252671"/>
    <lineage>
        <taxon>Eukaryota</taxon>
        <taxon>Metazoa</taxon>
        <taxon>Cnidaria</taxon>
        <taxon>Hydrozoa</taxon>
        <taxon>Hydroidolina</taxon>
        <taxon>Leptothecata</taxon>
        <taxon>Obeliida</taxon>
        <taxon>Clytiidae</taxon>
        <taxon>Clytia</taxon>
    </lineage>
</organism>
<dbReference type="GO" id="GO:0008092">
    <property type="term" value="F:cytoskeletal protein binding"/>
    <property type="evidence" value="ECO:0007669"/>
    <property type="project" value="InterPro"/>
</dbReference>
<dbReference type="InterPro" id="IPR000299">
    <property type="entry name" value="FERM_domain"/>
</dbReference>
<dbReference type="Pfam" id="PF09380">
    <property type="entry name" value="FERM_C"/>
    <property type="match status" value="1"/>
</dbReference>
<dbReference type="Proteomes" id="UP000594262">
    <property type="component" value="Unplaced"/>
</dbReference>
<dbReference type="InterPro" id="IPR019747">
    <property type="entry name" value="FERM_CS"/>
</dbReference>
<dbReference type="RefSeq" id="XP_066932266.1">
    <property type="nucleotide sequence ID" value="XM_067076165.1"/>
</dbReference>
<keyword evidence="5" id="KW-1185">Reference proteome</keyword>
<dbReference type="InterPro" id="IPR019749">
    <property type="entry name" value="Band_41_domain"/>
</dbReference>
<keyword evidence="2" id="KW-0472">Membrane</keyword>
<dbReference type="SMART" id="SM01196">
    <property type="entry name" value="FERM_C"/>
    <property type="match status" value="1"/>
</dbReference>
<evidence type="ECO:0000256" key="2">
    <source>
        <dbReference type="SAM" id="Phobius"/>
    </source>
</evidence>
<dbReference type="PRINTS" id="PR00935">
    <property type="entry name" value="BAND41"/>
</dbReference>
<dbReference type="AlphaFoldDB" id="A0A7M5X6D8"/>
<evidence type="ECO:0000313" key="4">
    <source>
        <dbReference type="EnsemblMetazoa" id="CLYHEMP018250.1"/>
    </source>
</evidence>
<dbReference type="SUPFAM" id="SSF50729">
    <property type="entry name" value="PH domain-like"/>
    <property type="match status" value="1"/>
</dbReference>
<dbReference type="InterPro" id="IPR018980">
    <property type="entry name" value="FERM_PH-like_C"/>
</dbReference>
<dbReference type="PANTHER" id="PTHR23280:SF32">
    <property type="entry name" value="FI22325P1"/>
    <property type="match status" value="1"/>
</dbReference>
<feature type="compositionally biased region" description="Basic and acidic residues" evidence="1">
    <location>
        <begin position="413"/>
        <end position="426"/>
    </location>
</feature>
<dbReference type="GO" id="GO:0031032">
    <property type="term" value="P:actomyosin structure organization"/>
    <property type="evidence" value="ECO:0007669"/>
    <property type="project" value="TreeGrafter"/>
</dbReference>
<dbReference type="SUPFAM" id="SSF47031">
    <property type="entry name" value="Second domain of FERM"/>
    <property type="match status" value="1"/>
</dbReference>
<keyword evidence="2" id="KW-0812">Transmembrane</keyword>
<dbReference type="InterPro" id="IPR029071">
    <property type="entry name" value="Ubiquitin-like_domsf"/>
</dbReference>
<dbReference type="InterPro" id="IPR035963">
    <property type="entry name" value="FERM_2"/>
</dbReference>
<dbReference type="CDD" id="cd14473">
    <property type="entry name" value="FERM_B-lobe"/>
    <property type="match status" value="1"/>
</dbReference>
<evidence type="ECO:0000256" key="1">
    <source>
        <dbReference type="SAM" id="MobiDB-lite"/>
    </source>
</evidence>
<dbReference type="FunFam" id="3.10.20.90:FF:000002">
    <property type="entry name" value="Erythrocyte protein band 4.1-like 3"/>
    <property type="match status" value="1"/>
</dbReference>
<dbReference type="OrthoDB" id="6266673at2759"/>
<feature type="region of interest" description="Disordered" evidence="1">
    <location>
        <begin position="370"/>
        <end position="460"/>
    </location>
</feature>